<reference evidence="1" key="1">
    <citation type="submission" date="2022-04" db="EMBL/GenBank/DDBJ databases">
        <title>Genome of the entomopathogenic fungus Entomophthora muscae.</title>
        <authorList>
            <person name="Elya C."/>
            <person name="Lovett B.R."/>
            <person name="Lee E."/>
            <person name="Macias A.M."/>
            <person name="Hajek A.E."/>
            <person name="De Bivort B.L."/>
            <person name="Kasson M.T."/>
            <person name="De Fine Licht H.H."/>
            <person name="Stajich J.E."/>
        </authorList>
    </citation>
    <scope>NUCLEOTIDE SEQUENCE</scope>
    <source>
        <strain evidence="1">Berkeley</strain>
    </source>
</reference>
<dbReference type="EMBL" id="QTSX02005064">
    <property type="protein sequence ID" value="KAJ9061492.1"/>
    <property type="molecule type" value="Genomic_DNA"/>
</dbReference>
<keyword evidence="2" id="KW-1185">Reference proteome</keyword>
<comment type="caution">
    <text evidence="1">The sequence shown here is derived from an EMBL/GenBank/DDBJ whole genome shotgun (WGS) entry which is preliminary data.</text>
</comment>
<gene>
    <name evidence="1" type="ORF">DSO57_1020207</name>
</gene>
<protein>
    <submittedName>
        <fullName evidence="1">Uncharacterized protein</fullName>
    </submittedName>
</protein>
<sequence length="681" mass="72980">MATQKDFGIAEVEEKHPTRASDSDVDSYLEYPDDGIETQFTWRSAVIGSLLGCVVASSNMYLGLKIGWSFSAGIFGAILGFAILKAVVKLPLALGGGPFGMKENCSVQTAATASGGLAAGFVAGVPAMFRLGLMPPLQECWQRFYLWTLAAAFYGMCFAVPLRSYFVIKQKLVFPSCVAAAHTIRTLHADGSEDSKKQTRWIIWSFSLAILYKFSSYFIPFIVDMHPLYWLSQAFDSSVLATIDLTWGWKVQITTAFIGAGMMVGMNTALSFFGGSVLAWGILGPAMMYGDNPDILHDTPRGFSMDGVRVMYWNLWIGIVIMVCASFTELAMQYKSLWHALAGGLVQLYNLMAGVIPGITPIPYEGANNKDPVRKEELIPAWMWLGGLLASTVLTIFVLVEYFDMSIGASILAGILGFVFSFIGCQSSGETDINPTGVIGKASQVVFTTIPAPDLRTHQLNNLIAGVLSSSCASQAVDMVGDLKTGHLLRASPRSQFFAQTVGTCFGIVVAVCLFMLFATAYPCILVEPTEGSKCEFTAPAVSAWAGVTRALTTDISKNIPPSCRIACLVFGLATIVTTVLKNTVLKKYTKYIPNWNAIGVAFVSFDPSIPLANLAGATIAAVWSQANPKLWEVVGIALASGLIAGEGIGGVLHAVLNIFGISREAFATGFACPGNDPEGC</sequence>
<evidence type="ECO:0000313" key="1">
    <source>
        <dbReference type="EMBL" id="KAJ9061492.1"/>
    </source>
</evidence>
<name>A0ACC2SGG6_9FUNG</name>
<organism evidence="1 2">
    <name type="scientific">Entomophthora muscae</name>
    <dbReference type="NCBI Taxonomy" id="34485"/>
    <lineage>
        <taxon>Eukaryota</taxon>
        <taxon>Fungi</taxon>
        <taxon>Fungi incertae sedis</taxon>
        <taxon>Zoopagomycota</taxon>
        <taxon>Entomophthoromycotina</taxon>
        <taxon>Entomophthoromycetes</taxon>
        <taxon>Entomophthorales</taxon>
        <taxon>Entomophthoraceae</taxon>
        <taxon>Entomophthora</taxon>
    </lineage>
</organism>
<accession>A0ACC2SGG6</accession>
<evidence type="ECO:0000313" key="2">
    <source>
        <dbReference type="Proteomes" id="UP001165960"/>
    </source>
</evidence>
<dbReference type="Proteomes" id="UP001165960">
    <property type="component" value="Unassembled WGS sequence"/>
</dbReference>
<proteinExistence type="predicted"/>